<evidence type="ECO:0000313" key="2">
    <source>
        <dbReference type="EMBL" id="EAA20292.1"/>
    </source>
</evidence>
<feature type="non-terminal residue" evidence="2">
    <location>
        <position position="188"/>
    </location>
</feature>
<dbReference type="EMBL" id="AABL01002912">
    <property type="protein sequence ID" value="EAA20292.1"/>
    <property type="molecule type" value="Genomic_DNA"/>
</dbReference>
<feature type="region of interest" description="Disordered" evidence="1">
    <location>
        <begin position="1"/>
        <end position="23"/>
    </location>
</feature>
<dbReference type="PaxDb" id="73239-Q7R725"/>
<keyword evidence="3" id="KW-1185">Reference proteome</keyword>
<dbReference type="InParanoid" id="Q7R725"/>
<comment type="caution">
    <text evidence="2">The sequence shown here is derived from an EMBL/GenBank/DDBJ whole genome shotgun (WGS) entry which is preliminary data.</text>
</comment>
<reference evidence="2 3" key="1">
    <citation type="journal article" date="2002" name="Nature">
        <title>Genome sequence and comparative analysis of the model rodent malaria parasite Plasmodium yoelii yoelii.</title>
        <authorList>
            <person name="Carlton J.M."/>
            <person name="Angiuoli S.V."/>
            <person name="Suh B.B."/>
            <person name="Kooij T.W."/>
            <person name="Pertea M."/>
            <person name="Silva J.C."/>
            <person name="Ermolaeva M.D."/>
            <person name="Allen J.E."/>
            <person name="Selengut J.D."/>
            <person name="Koo H.L."/>
            <person name="Peterson J.D."/>
            <person name="Pop M."/>
            <person name="Kosack D.S."/>
            <person name="Shumway M.F."/>
            <person name="Bidwell S.L."/>
            <person name="Shallom S.J."/>
            <person name="van Aken S.E."/>
            <person name="Riedmuller S.B."/>
            <person name="Feldblyum T.V."/>
            <person name="Cho J.K."/>
            <person name="Quackenbush J."/>
            <person name="Sedegah M."/>
            <person name="Shoaibi A."/>
            <person name="Cummings L.M."/>
            <person name="Florens L."/>
            <person name="Yates J.R."/>
            <person name="Raine J.D."/>
            <person name="Sinden R.E."/>
            <person name="Harris M.A."/>
            <person name="Cunningham D.A."/>
            <person name="Preiser P.R."/>
            <person name="Bergman L.W."/>
            <person name="Vaidya A.B."/>
            <person name="van Lin L.H."/>
            <person name="Janse C.J."/>
            <person name="Waters A.P."/>
            <person name="Smith H.O."/>
            <person name="White O.R."/>
            <person name="Salzberg S.L."/>
            <person name="Venter J.C."/>
            <person name="Fraser C.M."/>
            <person name="Hoffman S.L."/>
            <person name="Gardner M.J."/>
            <person name="Carucci D.J."/>
        </authorList>
    </citation>
    <scope>NUCLEOTIDE SEQUENCE [LARGE SCALE GENOMIC DNA]</scope>
    <source>
        <strain evidence="2 3">17XNL</strain>
    </source>
</reference>
<sequence length="188" mass="20009">MARITSCSSAPMTGMPTSISGTPARASARAMESFSSAVKATPAVCSPSRRVVSLMITAVAWQFDDQVGLAHHCLASQAGMRLQSPGPVQHVVLGVVRRVQRFVAFPHDDMAGGTSAGHLAGMLDPDPAVEQRIADALAVARLDDGAFRTQLGMGQHLDLRHAQTPKLSSFWPVRAALMLWSIRRPANS</sequence>
<accession>Q7R725</accession>
<gene>
    <name evidence="2" type="ORF">PY07764</name>
</gene>
<dbReference type="AntiFam" id="ANF00161">
    <property type="entry name" value="Shadow ORF (opposite leuA)"/>
</dbReference>
<protein>
    <submittedName>
        <fullName evidence="2">Uncharacterized protein</fullName>
    </submittedName>
</protein>
<proteinExistence type="predicted"/>
<name>Q7R725_PLAYO</name>
<evidence type="ECO:0000256" key="1">
    <source>
        <dbReference type="SAM" id="MobiDB-lite"/>
    </source>
</evidence>
<organism evidence="2 3">
    <name type="scientific">Plasmodium yoelii yoelii</name>
    <dbReference type="NCBI Taxonomy" id="73239"/>
    <lineage>
        <taxon>Eukaryota</taxon>
        <taxon>Sar</taxon>
        <taxon>Alveolata</taxon>
        <taxon>Apicomplexa</taxon>
        <taxon>Aconoidasida</taxon>
        <taxon>Haemosporida</taxon>
        <taxon>Plasmodiidae</taxon>
        <taxon>Plasmodium</taxon>
        <taxon>Plasmodium (Vinckeia)</taxon>
    </lineage>
</organism>
<evidence type="ECO:0000313" key="3">
    <source>
        <dbReference type="Proteomes" id="UP000008553"/>
    </source>
</evidence>
<dbReference type="AlphaFoldDB" id="Q7R725"/>
<dbReference type="Proteomes" id="UP000008553">
    <property type="component" value="Unassembled WGS sequence"/>
</dbReference>
<feature type="compositionally biased region" description="Polar residues" evidence="1">
    <location>
        <begin position="1"/>
        <end position="21"/>
    </location>
</feature>